<dbReference type="HOGENOM" id="CLU_2679972_0_0_10"/>
<proteinExistence type="predicted"/>
<keyword evidence="2" id="KW-1185">Reference proteome</keyword>
<evidence type="ECO:0000313" key="2">
    <source>
        <dbReference type="Proteomes" id="UP000003416"/>
    </source>
</evidence>
<dbReference type="AlphaFoldDB" id="F3PPA3"/>
<evidence type="ECO:0000313" key="1">
    <source>
        <dbReference type="EMBL" id="EGF59309.1"/>
    </source>
</evidence>
<dbReference type="STRING" id="763034.HMPREF9446_00544"/>
<reference evidence="1 2" key="1">
    <citation type="submission" date="2011-02" db="EMBL/GenBank/DDBJ databases">
        <authorList>
            <person name="Weinstock G."/>
            <person name="Sodergren E."/>
            <person name="Clifton S."/>
            <person name="Fulton L."/>
            <person name="Fulton B."/>
            <person name="Courtney L."/>
            <person name="Fronick C."/>
            <person name="Harrison M."/>
            <person name="Strong C."/>
            <person name="Farmer C."/>
            <person name="Delahaunty K."/>
            <person name="Markovic C."/>
            <person name="Hall O."/>
            <person name="Minx P."/>
            <person name="Tomlinson C."/>
            <person name="Mitreva M."/>
            <person name="Hou S."/>
            <person name="Chen J."/>
            <person name="Wollam A."/>
            <person name="Pepin K.H."/>
            <person name="Johnson M."/>
            <person name="Bhonagiri V."/>
            <person name="Zhang X."/>
            <person name="Suruliraj S."/>
            <person name="Warren W."/>
            <person name="Chinwalla A."/>
            <person name="Mardis E.R."/>
            <person name="Wilson R.K."/>
        </authorList>
    </citation>
    <scope>NUCLEOTIDE SEQUENCE [LARGE SCALE GENOMIC DNA]</scope>
    <source>
        <strain evidence="1 2">YIT 12057</strain>
    </source>
</reference>
<protein>
    <submittedName>
        <fullName evidence="1">Uncharacterized protein</fullName>
    </submittedName>
</protein>
<dbReference type="EMBL" id="AFBN01000010">
    <property type="protein sequence ID" value="EGF59309.1"/>
    <property type="molecule type" value="Genomic_DNA"/>
</dbReference>
<comment type="caution">
    <text evidence="1">The sequence shown here is derived from an EMBL/GenBank/DDBJ whole genome shotgun (WGS) entry which is preliminary data.</text>
</comment>
<organism evidence="1 2">
    <name type="scientific">Bacteroides fluxus YIT 12057</name>
    <dbReference type="NCBI Taxonomy" id="763034"/>
    <lineage>
        <taxon>Bacteria</taxon>
        <taxon>Pseudomonadati</taxon>
        <taxon>Bacteroidota</taxon>
        <taxon>Bacteroidia</taxon>
        <taxon>Bacteroidales</taxon>
        <taxon>Bacteroidaceae</taxon>
        <taxon>Bacteroides</taxon>
    </lineage>
</organism>
<gene>
    <name evidence="1" type="ORF">HMPREF9446_00544</name>
</gene>
<dbReference type="Proteomes" id="UP000003416">
    <property type="component" value="Unassembled WGS sequence"/>
</dbReference>
<sequence>MMGRGYSGNTFAGLSWEAQLVLILLPTGFHCAKLSITNNVNKNDKIITFLIALINFTDFNECKYKLVRKDKIEE</sequence>
<accession>F3PPA3</accession>
<name>F3PPA3_9BACE</name>